<comment type="caution">
    <text evidence="1">The sequence shown here is derived from an EMBL/GenBank/DDBJ whole genome shotgun (WGS) entry which is preliminary data.</text>
</comment>
<dbReference type="AlphaFoldDB" id="A0A8H7V158"/>
<proteinExistence type="predicted"/>
<evidence type="ECO:0000313" key="1">
    <source>
        <dbReference type="EMBL" id="KAG2206271.1"/>
    </source>
</evidence>
<protein>
    <submittedName>
        <fullName evidence="1">Uncharacterized protein</fullName>
    </submittedName>
</protein>
<name>A0A8H7V158_9FUNG</name>
<keyword evidence="2" id="KW-1185">Reference proteome</keyword>
<dbReference type="Proteomes" id="UP000603453">
    <property type="component" value="Unassembled WGS sequence"/>
</dbReference>
<gene>
    <name evidence="1" type="ORF">INT47_007284</name>
</gene>
<dbReference type="EMBL" id="JAEPRD010000031">
    <property type="protein sequence ID" value="KAG2206271.1"/>
    <property type="molecule type" value="Genomic_DNA"/>
</dbReference>
<reference evidence="1" key="1">
    <citation type="submission" date="2020-12" db="EMBL/GenBank/DDBJ databases">
        <title>Metabolic potential, ecology and presence of endohyphal bacteria is reflected in genomic diversity of Mucoromycotina.</title>
        <authorList>
            <person name="Muszewska A."/>
            <person name="Okrasinska A."/>
            <person name="Steczkiewicz K."/>
            <person name="Drgas O."/>
            <person name="Orlowska M."/>
            <person name="Perlinska-Lenart U."/>
            <person name="Aleksandrzak-Piekarczyk T."/>
            <person name="Szatraj K."/>
            <person name="Zielenkiewicz U."/>
            <person name="Pilsyk S."/>
            <person name="Malc E."/>
            <person name="Mieczkowski P."/>
            <person name="Kruszewska J.S."/>
            <person name="Biernat P."/>
            <person name="Pawlowska J."/>
        </authorList>
    </citation>
    <scope>NUCLEOTIDE SEQUENCE</scope>
    <source>
        <strain evidence="1">WA0000017839</strain>
    </source>
</reference>
<sequence length="699" mass="81213">MYIDNIAHDDNWGYNFKESSKTPSILYSTTNGRVLARGGLAVEKGKSSFQQRDICFVPNIFMDLNSIFLKEQQQKAYRYKIHDRIIMNEVTKFLQDEVDEWEKVIGSSKSDFCFAITVPENWNYEIRERMLRPLLAQSGLINKNDHPDRLIFFTGLESVFQYLQNTNFSHKIENGKQYAICSLELNDDDVCVDINLALAHDPSLTAIDNDYVPQSLSSVSFRFPFKLKKKSEWIKASLRKRCTTVLPPELIDMLTTNSQLTSNADYVKEKYDPIPFQLFFDYQPFKGLKNLKYFARGLEEKVIEGIEELTVDNIYGGLPNTIETIFKHQINSLFQGVNKAKTTKLVILVTEPTSQDPNKLTLLKLKLIEKWLKEYGEHQGYYKLMTHPADSSNPCFSLAQKPQDRLNGSSSLVKKKIKESFRSRDPKILLGNAKEDIFEDYTEPVYIVNIVEISYNQSVKINYMERLMEIWKSDLYWLNFDNYLGKHERRNHHQIVKDIFSNSQSELLEVLNKTTMVESFLTGSTTSTVNDKKLKATRQRVYLFGFLTAYLNHLNKIIYQKLDENYGDNWRDKNIAYAVSVDKKLLDSVFGSKEDLKELFFSAGILQKHNKRHKARISIYSEDILPAIQHKLKDLNYKMKTYFVVAQVQSSYIQLTLHQVVKLSSTEESPTTIIIHDKVQQIQDVYDILLDVRLMTLAH</sequence>
<accession>A0A8H7V158</accession>
<evidence type="ECO:0000313" key="2">
    <source>
        <dbReference type="Proteomes" id="UP000603453"/>
    </source>
</evidence>
<organism evidence="1 2">
    <name type="scientific">Mucor saturninus</name>
    <dbReference type="NCBI Taxonomy" id="64648"/>
    <lineage>
        <taxon>Eukaryota</taxon>
        <taxon>Fungi</taxon>
        <taxon>Fungi incertae sedis</taxon>
        <taxon>Mucoromycota</taxon>
        <taxon>Mucoromycotina</taxon>
        <taxon>Mucoromycetes</taxon>
        <taxon>Mucorales</taxon>
        <taxon>Mucorineae</taxon>
        <taxon>Mucoraceae</taxon>
        <taxon>Mucor</taxon>
    </lineage>
</organism>